<protein>
    <submittedName>
        <fullName evidence="4">von Willebrand factor type A domain-containing protein</fullName>
    </submittedName>
</protein>
<dbReference type="OrthoDB" id="5827268at2"/>
<name>A0A1M6HD01_9BACT</name>
<dbReference type="InterPro" id="IPR036465">
    <property type="entry name" value="vWFA_dom_sf"/>
</dbReference>
<dbReference type="InParanoid" id="A0A1M6HD01"/>
<feature type="chain" id="PRO_5013064996" evidence="2">
    <location>
        <begin position="24"/>
        <end position="392"/>
    </location>
</feature>
<dbReference type="SUPFAM" id="SSF53300">
    <property type="entry name" value="vWA-like"/>
    <property type="match status" value="1"/>
</dbReference>
<dbReference type="AlphaFoldDB" id="A0A1M6HD01"/>
<dbReference type="CDD" id="cd00198">
    <property type="entry name" value="vWFA"/>
    <property type="match status" value="1"/>
</dbReference>
<dbReference type="PROSITE" id="PS50234">
    <property type="entry name" value="VWFA"/>
    <property type="match status" value="1"/>
</dbReference>
<sequence length="392" mass="43070">MKTSKTIAALLGLTCVCATPLLAKEGEVASSASKTISGPAKEGQAKVQIAILLDTSSSMQGLIEQAKSELWSIVNTFNSAHKNGQAPYVEVALYEYGKQSLNSESHWQRCIVPFSRDLDQISEELFKLNTNGGEEYCGAVIQRAVEDMKWDEDPNTYKAIFIAGNEPFTQGPVNVTESCQAAKKKGVYVNSIHCGNQQAGVQGGWNIGPVVAGGSLLTIDHNAAIAHIDAPQDKVIIQLNVELNKTYIPYGKMGAQYQTRQTTQDANAISKSSSGAHVKRAVSKASQNYCNVSWDLVDACKQEKFDWSTVKEDDLPEPMKKMTIEERKAYVAENAKQREAIQEKIRKANEERLAYIAKVRKEQAGEGKNTLDKVVVETVKKQAVLRGYSFKE</sequence>
<dbReference type="InterPro" id="IPR002035">
    <property type="entry name" value="VWF_A"/>
</dbReference>
<evidence type="ECO:0000313" key="5">
    <source>
        <dbReference type="Proteomes" id="UP000184510"/>
    </source>
</evidence>
<evidence type="ECO:0000256" key="2">
    <source>
        <dbReference type="SAM" id="SignalP"/>
    </source>
</evidence>
<feature type="signal peptide" evidence="2">
    <location>
        <begin position="1"/>
        <end position="23"/>
    </location>
</feature>
<dbReference type="STRING" id="1123071.SAMN02745181_1438"/>
<keyword evidence="2" id="KW-0732">Signal</keyword>
<gene>
    <name evidence="4" type="ORF">SAMN02745181_1438</name>
</gene>
<reference evidence="4 5" key="1">
    <citation type="submission" date="2016-11" db="EMBL/GenBank/DDBJ databases">
        <authorList>
            <person name="Jaros S."/>
            <person name="Januszkiewicz K."/>
            <person name="Wedrychowicz H."/>
        </authorList>
    </citation>
    <scope>NUCLEOTIDE SEQUENCE [LARGE SCALE GENOMIC DNA]</scope>
    <source>
        <strain evidence="4 5">DSM 18772</strain>
    </source>
</reference>
<dbReference type="RefSeq" id="WP_159434843.1">
    <property type="nucleotide sequence ID" value="NZ_FQYR01000003.1"/>
</dbReference>
<organism evidence="4 5">
    <name type="scientific">Rubritalea squalenifaciens DSM 18772</name>
    <dbReference type="NCBI Taxonomy" id="1123071"/>
    <lineage>
        <taxon>Bacteria</taxon>
        <taxon>Pseudomonadati</taxon>
        <taxon>Verrucomicrobiota</taxon>
        <taxon>Verrucomicrobiia</taxon>
        <taxon>Verrucomicrobiales</taxon>
        <taxon>Rubritaleaceae</taxon>
        <taxon>Rubritalea</taxon>
    </lineage>
</organism>
<proteinExistence type="predicted"/>
<feature type="domain" description="VWFA" evidence="3">
    <location>
        <begin position="48"/>
        <end position="196"/>
    </location>
</feature>
<dbReference type="Proteomes" id="UP000184510">
    <property type="component" value="Unassembled WGS sequence"/>
</dbReference>
<evidence type="ECO:0000259" key="3">
    <source>
        <dbReference type="PROSITE" id="PS50234"/>
    </source>
</evidence>
<keyword evidence="5" id="KW-1185">Reference proteome</keyword>
<evidence type="ECO:0000256" key="1">
    <source>
        <dbReference type="SAM" id="Coils"/>
    </source>
</evidence>
<dbReference type="Pfam" id="PF00092">
    <property type="entry name" value="VWA"/>
    <property type="match status" value="1"/>
</dbReference>
<accession>A0A1M6HD01</accession>
<feature type="coiled-coil region" evidence="1">
    <location>
        <begin position="331"/>
        <end position="358"/>
    </location>
</feature>
<evidence type="ECO:0000313" key="4">
    <source>
        <dbReference type="EMBL" id="SHJ19969.1"/>
    </source>
</evidence>
<dbReference type="EMBL" id="FQYR01000003">
    <property type="protein sequence ID" value="SHJ19969.1"/>
    <property type="molecule type" value="Genomic_DNA"/>
</dbReference>
<dbReference type="Gene3D" id="3.40.50.410">
    <property type="entry name" value="von Willebrand factor, type A domain"/>
    <property type="match status" value="1"/>
</dbReference>
<keyword evidence="1" id="KW-0175">Coiled coil</keyword>